<organism evidence="1 2">
    <name type="scientific">Mesomycoplasma hyopneumoniae</name>
    <name type="common">Mycoplasma hyopneumoniae</name>
    <dbReference type="NCBI Taxonomy" id="2099"/>
    <lineage>
        <taxon>Bacteria</taxon>
        <taxon>Bacillati</taxon>
        <taxon>Mycoplasmatota</taxon>
        <taxon>Mycoplasmoidales</taxon>
        <taxon>Metamycoplasmataceae</taxon>
        <taxon>Mesomycoplasma</taxon>
    </lineage>
</organism>
<gene>
    <name evidence="1" type="ORF">CIB43_00359</name>
</gene>
<sequence>MRKIVKLKMAKRRELRRLKTSKAAKKANAKLKLLAQQN</sequence>
<name>A0A223M9L6_MESHO</name>
<dbReference type="AlphaFoldDB" id="A0A223M9L6"/>
<dbReference type="EMBL" id="CP022714">
    <property type="protein sequence ID" value="ASU14260.1"/>
    <property type="molecule type" value="Genomic_DNA"/>
</dbReference>
<accession>A0A223M9L6</accession>
<proteinExistence type="predicted"/>
<protein>
    <submittedName>
        <fullName evidence="1">Uncharacterized protein</fullName>
    </submittedName>
</protein>
<dbReference type="Proteomes" id="UP000215452">
    <property type="component" value="Chromosome"/>
</dbReference>
<evidence type="ECO:0000313" key="1">
    <source>
        <dbReference type="EMBL" id="ASU14260.1"/>
    </source>
</evidence>
<evidence type="ECO:0000313" key="2">
    <source>
        <dbReference type="Proteomes" id="UP000215452"/>
    </source>
</evidence>
<reference evidence="1 2" key="1">
    <citation type="submission" date="2017-08" db="EMBL/GenBank/DDBJ databases">
        <title>The complete genome sequence of a Mycoplasma hyopneumoniae isolate in Korea.</title>
        <authorList>
            <person name="Han J."/>
            <person name="Lee N."/>
        </authorList>
    </citation>
    <scope>NUCLEOTIDE SEQUENCE [LARGE SCALE GENOMIC DNA]</scope>
    <source>
        <strain evidence="1 2">KM014</strain>
    </source>
</reference>